<evidence type="ECO:0000313" key="3">
    <source>
        <dbReference type="Proteomes" id="UP000185557"/>
    </source>
</evidence>
<gene>
    <name evidence="2" type="ORF">NIES30_13950</name>
</gene>
<keyword evidence="3" id="KW-1185">Reference proteome</keyword>
<dbReference type="AlphaFoldDB" id="A0A1U7J4D7"/>
<feature type="coiled-coil region" evidence="1">
    <location>
        <begin position="68"/>
        <end position="110"/>
    </location>
</feature>
<comment type="caution">
    <text evidence="2">The sequence shown here is derived from an EMBL/GenBank/DDBJ whole genome shotgun (WGS) entry which is preliminary data.</text>
</comment>
<sequence>MVLKWLRQTKKLVLFRQSELDQHLLAAIKAELDRQPGLSFSGLCKEALHQLLLSNHSYPSQPSTDKRIESLEAQLLSVEQRFFAQEKNRLERLEAQLAQLSLQVVHLAGSGSAVPSFPQPVSDDVHYAEEVEEVPEDPVLARLSGLIDDF</sequence>
<proteinExistence type="predicted"/>
<reference evidence="2 3" key="1">
    <citation type="submission" date="2016-11" db="EMBL/GenBank/DDBJ databases">
        <title>Draft Genome Sequences of Nine Cyanobacterial Strains from Diverse Habitats.</title>
        <authorList>
            <person name="Zhu T."/>
            <person name="Hou S."/>
            <person name="Lu X."/>
            <person name="Hess W.R."/>
        </authorList>
    </citation>
    <scope>NUCLEOTIDE SEQUENCE [LARGE SCALE GENOMIC DNA]</scope>
    <source>
        <strain evidence="2 3">NIES-30</strain>
    </source>
</reference>
<dbReference type="Proteomes" id="UP000185557">
    <property type="component" value="Unassembled WGS sequence"/>
</dbReference>
<accession>A0A1U7J4D7</accession>
<dbReference type="OrthoDB" id="468528at2"/>
<evidence type="ECO:0000313" key="2">
    <source>
        <dbReference type="EMBL" id="OKH47230.1"/>
    </source>
</evidence>
<protein>
    <recommendedName>
        <fullName evidence="4">Plasmid segregation centromere-binding protein ParR</fullName>
    </recommendedName>
</protein>
<organism evidence="2 3">
    <name type="scientific">Phormidium tenue NIES-30</name>
    <dbReference type="NCBI Taxonomy" id="549789"/>
    <lineage>
        <taxon>Bacteria</taxon>
        <taxon>Bacillati</taxon>
        <taxon>Cyanobacteriota</taxon>
        <taxon>Cyanophyceae</taxon>
        <taxon>Oscillatoriophycideae</taxon>
        <taxon>Oscillatoriales</taxon>
        <taxon>Oscillatoriaceae</taxon>
        <taxon>Phormidium</taxon>
    </lineage>
</organism>
<name>A0A1U7J4D7_9CYAN</name>
<evidence type="ECO:0000256" key="1">
    <source>
        <dbReference type="SAM" id="Coils"/>
    </source>
</evidence>
<dbReference type="EMBL" id="MRCG01000010">
    <property type="protein sequence ID" value="OKH47230.1"/>
    <property type="molecule type" value="Genomic_DNA"/>
</dbReference>
<dbReference type="RefSeq" id="WP_073609181.1">
    <property type="nucleotide sequence ID" value="NZ_MRCG01000010.1"/>
</dbReference>
<keyword evidence="1" id="KW-0175">Coiled coil</keyword>
<evidence type="ECO:0008006" key="4">
    <source>
        <dbReference type="Google" id="ProtNLM"/>
    </source>
</evidence>